<feature type="region of interest" description="Disordered" evidence="2">
    <location>
        <begin position="1"/>
        <end position="27"/>
    </location>
</feature>
<accession>A0A2B4SGA9</accession>
<evidence type="ECO:0000313" key="4">
    <source>
        <dbReference type="Proteomes" id="UP000225706"/>
    </source>
</evidence>
<dbReference type="EMBL" id="LSMT01000089">
    <property type="protein sequence ID" value="PFX28139.1"/>
    <property type="molecule type" value="Genomic_DNA"/>
</dbReference>
<feature type="repeat" description="TPR" evidence="1">
    <location>
        <begin position="139"/>
        <end position="172"/>
    </location>
</feature>
<name>A0A2B4SGA9_STYPI</name>
<dbReference type="SMART" id="SM00028">
    <property type="entry name" value="TPR"/>
    <property type="match status" value="9"/>
</dbReference>
<reference evidence="4" key="1">
    <citation type="journal article" date="2017" name="bioRxiv">
        <title>Comparative analysis of the genomes of Stylophora pistillata and Acropora digitifera provides evidence for extensive differences between species of corals.</title>
        <authorList>
            <person name="Voolstra C.R."/>
            <person name="Li Y."/>
            <person name="Liew Y.J."/>
            <person name="Baumgarten S."/>
            <person name="Zoccola D."/>
            <person name="Flot J.-F."/>
            <person name="Tambutte S."/>
            <person name="Allemand D."/>
            <person name="Aranda M."/>
        </authorList>
    </citation>
    <scope>NUCLEOTIDE SEQUENCE [LARGE SCALE GENOMIC DNA]</scope>
</reference>
<feature type="repeat" description="TPR" evidence="1">
    <location>
        <begin position="410"/>
        <end position="443"/>
    </location>
</feature>
<sequence length="673" mass="76730">MPINTPVKLSLENERGNEEEKSAVTTPQAALIKFVEPHSDSDENNGEEPSLLSREVTKEIRKRRKTIVNSFRLAELVPTTNTPHSNYRRKSIVVLTTETVIDAKAEQHFTEGLAVAELEDHNQAITSYNKAISLKPDIVKNYIARGESYLQICDFHSAILNFKKACILDPDNDFTYSRLAFLYFLQGQCLFDEKLYSEALESFSRAAEMKPEVIGYHTRSVACLAALQRHGECLALVNKRLEEETENPDLFIMRARLHELFRNSTLCYYDVKDALALAPDNTEAKTLMASLEKRAKESRQQAIQLHLVGKVKEALSKISIAIETNPSMAEYHIFRGSLHRRMSDFNAAIDDYLLAMDKTDHDESNKTYKEAQRQLLLCYNDFAVECFRKEFYDEAVVLLNKAIKGEKKEKGLYINRGDCFFRLNELHFALSDYQQALEMDSSDWSVRCRLSIVYNEFGILEYYDRHYLEAIDHLTTCIQYNPRIGAYFLSRARARYMIEDLDGARYDVLVSLYLDPENKEVVSIFSRLFPGRSITDVMKSHMGITAARQAEASIRDTNSYQELSQHASGAKNSEAAARFSGKSILPPICGSVFPEMRVCMEEQDFHINIIKGKKKATKLVHKTLSTRQDLTFKGPRVQSTLTGLTVATERSVVKFDGLTEKRTKDQKALAHLA</sequence>
<proteinExistence type="predicted"/>
<dbReference type="PANTHER" id="PTHR45153">
    <property type="entry name" value="TETRATRICOPEPTIDE REPEAT PROTEIN 16"/>
    <property type="match status" value="1"/>
</dbReference>
<feature type="region of interest" description="Disordered" evidence="2">
    <location>
        <begin position="34"/>
        <end position="53"/>
    </location>
</feature>
<comment type="caution">
    <text evidence="3">The sequence shown here is derived from an EMBL/GenBank/DDBJ whole genome shotgun (WGS) entry which is preliminary data.</text>
</comment>
<dbReference type="SUPFAM" id="SSF48452">
    <property type="entry name" value="TPR-like"/>
    <property type="match status" value="3"/>
</dbReference>
<feature type="repeat" description="TPR" evidence="1">
    <location>
        <begin position="105"/>
        <end position="138"/>
    </location>
</feature>
<keyword evidence="1" id="KW-0802">TPR repeat</keyword>
<dbReference type="PANTHER" id="PTHR45153:SF1">
    <property type="entry name" value="TETRATRICOPEPTIDE REPEAT PROTEIN 16"/>
    <property type="match status" value="1"/>
</dbReference>
<feature type="compositionally biased region" description="Basic and acidic residues" evidence="2">
    <location>
        <begin position="11"/>
        <end position="22"/>
    </location>
</feature>
<feature type="repeat" description="TPR" evidence="1">
    <location>
        <begin position="180"/>
        <end position="213"/>
    </location>
</feature>
<protein>
    <submittedName>
        <fullName evidence="3">Tetratricopeptide repeat protein 16</fullName>
    </submittedName>
</protein>
<dbReference type="PROSITE" id="PS50005">
    <property type="entry name" value="TPR"/>
    <property type="match status" value="4"/>
</dbReference>
<evidence type="ECO:0000256" key="1">
    <source>
        <dbReference type="PROSITE-ProRule" id="PRU00339"/>
    </source>
</evidence>
<dbReference type="Pfam" id="PF13181">
    <property type="entry name" value="TPR_8"/>
    <property type="match status" value="1"/>
</dbReference>
<dbReference type="OrthoDB" id="1926212at2759"/>
<evidence type="ECO:0000313" key="3">
    <source>
        <dbReference type="EMBL" id="PFX28139.1"/>
    </source>
</evidence>
<dbReference type="InterPro" id="IPR019734">
    <property type="entry name" value="TPR_rpt"/>
</dbReference>
<evidence type="ECO:0000256" key="2">
    <source>
        <dbReference type="SAM" id="MobiDB-lite"/>
    </source>
</evidence>
<organism evidence="3 4">
    <name type="scientific">Stylophora pistillata</name>
    <name type="common">Smooth cauliflower coral</name>
    <dbReference type="NCBI Taxonomy" id="50429"/>
    <lineage>
        <taxon>Eukaryota</taxon>
        <taxon>Metazoa</taxon>
        <taxon>Cnidaria</taxon>
        <taxon>Anthozoa</taxon>
        <taxon>Hexacorallia</taxon>
        <taxon>Scleractinia</taxon>
        <taxon>Astrocoeniina</taxon>
        <taxon>Pocilloporidae</taxon>
        <taxon>Stylophora</taxon>
    </lineage>
</organism>
<dbReference type="Proteomes" id="UP000225706">
    <property type="component" value="Unassembled WGS sequence"/>
</dbReference>
<dbReference type="Gene3D" id="1.25.40.10">
    <property type="entry name" value="Tetratricopeptide repeat domain"/>
    <property type="match status" value="5"/>
</dbReference>
<keyword evidence="4" id="KW-1185">Reference proteome</keyword>
<dbReference type="InterPro" id="IPR011990">
    <property type="entry name" value="TPR-like_helical_dom_sf"/>
</dbReference>
<gene>
    <name evidence="3" type="primary">Ttc16</name>
    <name evidence="3" type="ORF">AWC38_SpisGene7147</name>
</gene>
<dbReference type="AlphaFoldDB" id="A0A2B4SGA9"/>
<dbReference type="STRING" id="50429.A0A2B4SGA9"/>